<reference evidence="1 2" key="1">
    <citation type="submission" date="2019-03" db="EMBL/GenBank/DDBJ databases">
        <title>Genomic Encyclopedia of Type Strains, Phase IV (KMG-IV): sequencing the most valuable type-strain genomes for metagenomic binning, comparative biology and taxonomic classification.</title>
        <authorList>
            <person name="Goeker M."/>
        </authorList>
    </citation>
    <scope>NUCLEOTIDE SEQUENCE [LARGE SCALE GENOMIC DNA]</scope>
    <source>
        <strain evidence="1 2">DSM 9035</strain>
    </source>
</reference>
<gene>
    <name evidence="1" type="ORF">EDC64_10481</name>
</gene>
<dbReference type="EMBL" id="SMAI01000004">
    <property type="protein sequence ID" value="TCT05524.1"/>
    <property type="molecule type" value="Genomic_DNA"/>
</dbReference>
<dbReference type="OrthoDB" id="8451722at2"/>
<organism evidence="1 2">
    <name type="scientific">Aquabacter spiritensis</name>
    <dbReference type="NCBI Taxonomy" id="933073"/>
    <lineage>
        <taxon>Bacteria</taxon>
        <taxon>Pseudomonadati</taxon>
        <taxon>Pseudomonadota</taxon>
        <taxon>Alphaproteobacteria</taxon>
        <taxon>Hyphomicrobiales</taxon>
        <taxon>Xanthobacteraceae</taxon>
        <taxon>Aquabacter</taxon>
    </lineage>
</organism>
<dbReference type="AlphaFoldDB" id="A0A4R3LXX8"/>
<evidence type="ECO:0000313" key="1">
    <source>
        <dbReference type="EMBL" id="TCT05524.1"/>
    </source>
</evidence>
<comment type="caution">
    <text evidence="1">The sequence shown here is derived from an EMBL/GenBank/DDBJ whole genome shotgun (WGS) entry which is preliminary data.</text>
</comment>
<accession>A0A4R3LXX8</accession>
<protein>
    <submittedName>
        <fullName evidence="1">Uncharacterized protein</fullName>
    </submittedName>
</protein>
<proteinExistence type="predicted"/>
<dbReference type="RefSeq" id="WP_132030873.1">
    <property type="nucleotide sequence ID" value="NZ_SMAI01000004.1"/>
</dbReference>
<evidence type="ECO:0000313" key="2">
    <source>
        <dbReference type="Proteomes" id="UP000294664"/>
    </source>
</evidence>
<sequence>MKSDTDPRNSGAVKLQYWSPSHSVNAPDAWPDPLAFDTVEDAVAFAMTQAPFGREVAWLRTPEGAVLKPDQIRRAYEMKRS</sequence>
<keyword evidence="2" id="KW-1185">Reference proteome</keyword>
<name>A0A4R3LXX8_9HYPH</name>
<dbReference type="Proteomes" id="UP000294664">
    <property type="component" value="Unassembled WGS sequence"/>
</dbReference>